<dbReference type="PANTHER" id="PTHR10846:SF8">
    <property type="entry name" value="INNER MEMBRANE PROTEIN YRBG"/>
    <property type="match status" value="1"/>
</dbReference>
<evidence type="ECO:0000256" key="1">
    <source>
        <dbReference type="ARBA" id="ARBA00004141"/>
    </source>
</evidence>
<feature type="transmembrane region" description="Helical" evidence="5">
    <location>
        <begin position="106"/>
        <end position="126"/>
    </location>
</feature>
<evidence type="ECO:0000256" key="5">
    <source>
        <dbReference type="SAM" id="Phobius"/>
    </source>
</evidence>
<protein>
    <recommendedName>
        <fullName evidence="6">Sodium/calcium exchanger membrane region domain-containing protein</fullName>
    </recommendedName>
</protein>
<name>A0A1F7X4S0_9BACT</name>
<proteinExistence type="predicted"/>
<dbReference type="InterPro" id="IPR044880">
    <property type="entry name" value="NCX_ion-bd_dom_sf"/>
</dbReference>
<dbReference type="GO" id="GO:0005886">
    <property type="term" value="C:plasma membrane"/>
    <property type="evidence" value="ECO:0007669"/>
    <property type="project" value="TreeGrafter"/>
</dbReference>
<keyword evidence="4 5" id="KW-0472">Membrane</keyword>
<feature type="domain" description="Sodium/calcium exchanger membrane region" evidence="6">
    <location>
        <begin position="6"/>
        <end position="146"/>
    </location>
</feature>
<feature type="transmembrane region" description="Helical" evidence="5">
    <location>
        <begin position="183"/>
        <end position="201"/>
    </location>
</feature>
<evidence type="ECO:0000313" key="8">
    <source>
        <dbReference type="Proteomes" id="UP000176778"/>
    </source>
</evidence>
<dbReference type="GO" id="GO:0005262">
    <property type="term" value="F:calcium channel activity"/>
    <property type="evidence" value="ECO:0007669"/>
    <property type="project" value="TreeGrafter"/>
</dbReference>
<comment type="subcellular location">
    <subcellularLocation>
        <location evidence="1">Membrane</location>
        <topology evidence="1">Multi-pass membrane protein</topology>
    </subcellularLocation>
</comment>
<dbReference type="Proteomes" id="UP000176778">
    <property type="component" value="Unassembled WGS sequence"/>
</dbReference>
<dbReference type="InterPro" id="IPR004837">
    <property type="entry name" value="NaCa_Exmemb"/>
</dbReference>
<dbReference type="InterPro" id="IPR004481">
    <property type="entry name" value="K/Na/Ca-exchanger"/>
</dbReference>
<dbReference type="EMBL" id="MGFR01000001">
    <property type="protein sequence ID" value="OGM10094.1"/>
    <property type="molecule type" value="Genomic_DNA"/>
</dbReference>
<feature type="domain" description="Sodium/calcium exchanger membrane region" evidence="6">
    <location>
        <begin position="186"/>
        <end position="322"/>
    </location>
</feature>
<dbReference type="GO" id="GO:0008273">
    <property type="term" value="F:calcium, potassium:sodium antiporter activity"/>
    <property type="evidence" value="ECO:0007669"/>
    <property type="project" value="TreeGrafter"/>
</dbReference>
<feature type="transmembrane region" description="Helical" evidence="5">
    <location>
        <begin position="282"/>
        <end position="298"/>
    </location>
</feature>
<keyword evidence="3 5" id="KW-1133">Transmembrane helix</keyword>
<dbReference type="GO" id="GO:0006874">
    <property type="term" value="P:intracellular calcium ion homeostasis"/>
    <property type="evidence" value="ECO:0007669"/>
    <property type="project" value="TreeGrafter"/>
</dbReference>
<feature type="transmembrane region" description="Helical" evidence="5">
    <location>
        <begin position="39"/>
        <end position="63"/>
    </location>
</feature>
<dbReference type="AlphaFoldDB" id="A0A1F7X4S0"/>
<accession>A0A1F7X4S0</accession>
<keyword evidence="2 5" id="KW-0812">Transmembrane</keyword>
<feature type="transmembrane region" description="Helical" evidence="5">
    <location>
        <begin position="247"/>
        <end position="270"/>
    </location>
</feature>
<evidence type="ECO:0000256" key="2">
    <source>
        <dbReference type="ARBA" id="ARBA00022692"/>
    </source>
</evidence>
<feature type="transmembrane region" description="Helical" evidence="5">
    <location>
        <begin position="207"/>
        <end position="226"/>
    </location>
</feature>
<feature type="transmembrane region" description="Helical" evidence="5">
    <location>
        <begin position="307"/>
        <end position="324"/>
    </location>
</feature>
<feature type="transmembrane region" description="Helical" evidence="5">
    <location>
        <begin position="6"/>
        <end position="27"/>
    </location>
</feature>
<feature type="transmembrane region" description="Helical" evidence="5">
    <location>
        <begin position="75"/>
        <end position="94"/>
    </location>
</feature>
<reference evidence="7 8" key="1">
    <citation type="journal article" date="2016" name="Nat. Commun.">
        <title>Thousands of microbial genomes shed light on interconnected biogeochemical processes in an aquifer system.</title>
        <authorList>
            <person name="Anantharaman K."/>
            <person name="Brown C.T."/>
            <person name="Hug L.A."/>
            <person name="Sharon I."/>
            <person name="Castelle C.J."/>
            <person name="Probst A.J."/>
            <person name="Thomas B.C."/>
            <person name="Singh A."/>
            <person name="Wilkins M.J."/>
            <person name="Karaoz U."/>
            <person name="Brodie E.L."/>
            <person name="Williams K.H."/>
            <person name="Hubbard S.S."/>
            <person name="Banfield J.F."/>
        </authorList>
    </citation>
    <scope>NUCLEOTIDE SEQUENCE [LARGE SCALE GENOMIC DNA]</scope>
</reference>
<comment type="caution">
    <text evidence="7">The sequence shown here is derived from an EMBL/GenBank/DDBJ whole genome shotgun (WGS) entry which is preliminary data.</text>
</comment>
<dbReference type="PANTHER" id="PTHR10846">
    <property type="entry name" value="SODIUM/POTASSIUM/CALCIUM EXCHANGER"/>
    <property type="match status" value="1"/>
</dbReference>
<evidence type="ECO:0000313" key="7">
    <source>
        <dbReference type="EMBL" id="OGM10094.1"/>
    </source>
</evidence>
<organism evidence="7 8">
    <name type="scientific">Candidatus Woesebacteria bacterium RBG_13_46_13</name>
    <dbReference type="NCBI Taxonomy" id="1802479"/>
    <lineage>
        <taxon>Bacteria</taxon>
        <taxon>Candidatus Woeseibacteriota</taxon>
    </lineage>
</organism>
<dbReference type="Pfam" id="PF01699">
    <property type="entry name" value="Na_Ca_ex"/>
    <property type="match status" value="2"/>
</dbReference>
<dbReference type="Gene3D" id="1.20.1420.30">
    <property type="entry name" value="NCX, central ion-binding region"/>
    <property type="match status" value="2"/>
</dbReference>
<gene>
    <name evidence="7" type="ORF">A2Y68_01450</name>
</gene>
<evidence type="ECO:0000256" key="4">
    <source>
        <dbReference type="ARBA" id="ARBA00023136"/>
    </source>
</evidence>
<sequence length="325" mass="35704">MIPGLVILFFLFVLLLIRSADIVVVSLKRLSVETHTKVFALSAVLLAMATSFPELFVGITSALEEAPHLSLGNVLGANIANITLVAGLSAFIIGRVNVHSEFIRREVGIALVAGIIPLVMLIDGSLSRVDGLILLAVYGAYVTSFFKERFLQIAHQHRKEGYVHRFLRNFTNPQMDIHKAREFAKLFIGVALLIFSADVIVKVAKEIAIISNFPIFLVGLILLSVGTTLPELAFSIRSLEDKEPTMFLGNLLGSIIANSTLILGMAATIYPIEVVAVKEVSIAAAAFVVVFLTFWFFVRSKLRLDRWEAGILLLLYIGFVVAEFF</sequence>
<evidence type="ECO:0000256" key="3">
    <source>
        <dbReference type="ARBA" id="ARBA00022989"/>
    </source>
</evidence>
<dbReference type="STRING" id="1802479.A2Y68_01450"/>
<feature type="transmembrane region" description="Helical" evidence="5">
    <location>
        <begin position="132"/>
        <end position="150"/>
    </location>
</feature>
<evidence type="ECO:0000259" key="6">
    <source>
        <dbReference type="Pfam" id="PF01699"/>
    </source>
</evidence>